<proteinExistence type="predicted"/>
<dbReference type="SUPFAM" id="SSF49464">
    <property type="entry name" value="Carboxypeptidase regulatory domain-like"/>
    <property type="match status" value="1"/>
</dbReference>
<evidence type="ECO:0008006" key="3">
    <source>
        <dbReference type="Google" id="ProtNLM"/>
    </source>
</evidence>
<gene>
    <name evidence="1" type="ORF">JCM21142_104176</name>
</gene>
<accession>W7YLI6</accession>
<organism evidence="1 2">
    <name type="scientific">Saccharicrinis fermentans DSM 9555 = JCM 21142</name>
    <dbReference type="NCBI Taxonomy" id="869213"/>
    <lineage>
        <taxon>Bacteria</taxon>
        <taxon>Pseudomonadati</taxon>
        <taxon>Bacteroidota</taxon>
        <taxon>Bacteroidia</taxon>
        <taxon>Marinilabiliales</taxon>
        <taxon>Marinilabiliaceae</taxon>
        <taxon>Saccharicrinis</taxon>
    </lineage>
</organism>
<evidence type="ECO:0000313" key="1">
    <source>
        <dbReference type="EMBL" id="GAF05441.1"/>
    </source>
</evidence>
<evidence type="ECO:0000313" key="2">
    <source>
        <dbReference type="Proteomes" id="UP000019402"/>
    </source>
</evidence>
<keyword evidence="2" id="KW-1185">Reference proteome</keyword>
<name>W7YLI6_9BACT</name>
<dbReference type="AlphaFoldDB" id="W7YLI6"/>
<dbReference type="InterPro" id="IPR008969">
    <property type="entry name" value="CarboxyPept-like_regulatory"/>
</dbReference>
<protein>
    <recommendedName>
        <fullName evidence="3">Carboxypeptidase regulatory-like domain-containing protein</fullName>
    </recommendedName>
</protein>
<dbReference type="Proteomes" id="UP000019402">
    <property type="component" value="Unassembled WGS sequence"/>
</dbReference>
<dbReference type="STRING" id="869213.GCA_000517085_01670"/>
<comment type="caution">
    <text evidence="1">The sequence shown here is derived from an EMBL/GenBank/DDBJ whole genome shotgun (WGS) entry which is preliminary data.</text>
</comment>
<dbReference type="PROSITE" id="PS51257">
    <property type="entry name" value="PROKAR_LIPOPROTEIN"/>
    <property type="match status" value="1"/>
</dbReference>
<dbReference type="EMBL" id="BAMD01000087">
    <property type="protein sequence ID" value="GAF05441.1"/>
    <property type="molecule type" value="Genomic_DNA"/>
</dbReference>
<dbReference type="Gene3D" id="2.60.40.1120">
    <property type="entry name" value="Carboxypeptidase-like, regulatory domain"/>
    <property type="match status" value="1"/>
</dbReference>
<reference evidence="1 2" key="1">
    <citation type="journal article" date="2014" name="Genome Announc.">
        <title>Draft Genome Sequence of Cytophaga fermentans JCM 21142T, a Facultative Anaerobe Isolated from Marine Mud.</title>
        <authorList>
            <person name="Starns D."/>
            <person name="Oshima K."/>
            <person name="Suda W."/>
            <person name="Iino T."/>
            <person name="Yuki M."/>
            <person name="Inoue J."/>
            <person name="Kitamura K."/>
            <person name="Iida T."/>
            <person name="Darby A."/>
            <person name="Hattori M."/>
            <person name="Ohkuma M."/>
        </authorList>
    </citation>
    <scope>NUCLEOTIDE SEQUENCE [LARGE SCALE GENOMIC DNA]</scope>
    <source>
        <strain evidence="1 2">JCM 21142</strain>
    </source>
</reference>
<sequence length="228" mass="25515">MYKNLLFLSLTLALISCTEKEIDRLELQVKVKGKINLFSQFGEVMSDYSNVAITFTDTDKEFMAEVDSVGNYEITEFTTGSYNIFVTAPGFVTRKIEGVQFLGGDLWQLSNFSLAQPSTSIVSDLAITNKNGSLYLSGRIVNEQSPNTENFYRRIIIYFHDTSAVSPVNNTSSYVVYVAINEYNEFETELYGSALDSFYCVVCGVPDFYDFYYGGIGTPSNVVGYSNN</sequence>